<protein>
    <submittedName>
        <fullName evidence="1">Uncharacterized protein</fullName>
    </submittedName>
</protein>
<accession>A0AAV1HGB0</accession>
<proteinExistence type="predicted"/>
<keyword evidence="2" id="KW-1185">Reference proteome</keyword>
<sequence length="119" mass="13166">MVPQLVCMSSSNDITSHCFVFHSSGGAVKTSSSCLQDKLKSTVSLRRQLTASISVFILCQRSLYVTVRHVYFSSISRTRPAFITRSGPMWIPPMLLSPSTPYKENSAAGLKSCHYMQSL</sequence>
<name>A0AAV1HGB0_XYRNO</name>
<organism evidence="1 2">
    <name type="scientific">Xyrichtys novacula</name>
    <name type="common">Pearly razorfish</name>
    <name type="synonym">Hemipteronotus novacula</name>
    <dbReference type="NCBI Taxonomy" id="13765"/>
    <lineage>
        <taxon>Eukaryota</taxon>
        <taxon>Metazoa</taxon>
        <taxon>Chordata</taxon>
        <taxon>Craniata</taxon>
        <taxon>Vertebrata</taxon>
        <taxon>Euteleostomi</taxon>
        <taxon>Actinopterygii</taxon>
        <taxon>Neopterygii</taxon>
        <taxon>Teleostei</taxon>
        <taxon>Neoteleostei</taxon>
        <taxon>Acanthomorphata</taxon>
        <taxon>Eupercaria</taxon>
        <taxon>Labriformes</taxon>
        <taxon>Labridae</taxon>
        <taxon>Xyrichtys</taxon>
    </lineage>
</organism>
<dbReference type="Proteomes" id="UP001178508">
    <property type="component" value="Chromosome 22"/>
</dbReference>
<reference evidence="1" key="1">
    <citation type="submission" date="2023-08" db="EMBL/GenBank/DDBJ databases">
        <authorList>
            <person name="Alioto T."/>
            <person name="Alioto T."/>
            <person name="Gomez Garrido J."/>
        </authorList>
    </citation>
    <scope>NUCLEOTIDE SEQUENCE</scope>
</reference>
<evidence type="ECO:0000313" key="1">
    <source>
        <dbReference type="EMBL" id="CAJ1084551.1"/>
    </source>
</evidence>
<dbReference type="EMBL" id="OY660885">
    <property type="protein sequence ID" value="CAJ1084551.1"/>
    <property type="molecule type" value="Genomic_DNA"/>
</dbReference>
<dbReference type="AlphaFoldDB" id="A0AAV1HGB0"/>
<evidence type="ECO:0000313" key="2">
    <source>
        <dbReference type="Proteomes" id="UP001178508"/>
    </source>
</evidence>
<gene>
    <name evidence="1" type="ORF">XNOV1_A014861</name>
</gene>